<comment type="caution">
    <text evidence="2">The sequence shown here is derived from an EMBL/GenBank/DDBJ whole genome shotgun (WGS) entry which is preliminary data.</text>
</comment>
<proteinExistence type="predicted"/>
<evidence type="ECO:0000256" key="1">
    <source>
        <dbReference type="SAM" id="MobiDB-lite"/>
    </source>
</evidence>
<gene>
    <name evidence="2" type="ORF">GCM10012287_20350</name>
</gene>
<reference evidence="3" key="1">
    <citation type="journal article" date="2019" name="Int. J. Syst. Evol. Microbiol.">
        <title>The Global Catalogue of Microorganisms (GCM) 10K type strain sequencing project: providing services to taxonomists for standard genome sequencing and annotation.</title>
        <authorList>
            <consortium name="The Broad Institute Genomics Platform"/>
            <consortium name="The Broad Institute Genome Sequencing Center for Infectious Disease"/>
            <person name="Wu L."/>
            <person name="Ma J."/>
        </authorList>
    </citation>
    <scope>NUCLEOTIDE SEQUENCE [LARGE SCALE GENOMIC DNA]</scope>
    <source>
        <strain evidence="3">CGMCC 4.7178</strain>
    </source>
</reference>
<evidence type="ECO:0008006" key="4">
    <source>
        <dbReference type="Google" id="ProtNLM"/>
    </source>
</evidence>
<protein>
    <recommendedName>
        <fullName evidence="4">Transposase</fullName>
    </recommendedName>
</protein>
<sequence length="89" mass="9911">METPVTRCAVQNAAKEPRQRSDASTAGRRSRYALTKAWDRLSAECCKVLTACGSRVVLPGLDDTTCRAVDRQARTESRNWIWRNAAEAV</sequence>
<evidence type="ECO:0000313" key="3">
    <source>
        <dbReference type="Proteomes" id="UP000631535"/>
    </source>
</evidence>
<dbReference type="EMBL" id="BMMP01000005">
    <property type="protein sequence ID" value="GGO47514.1"/>
    <property type="molecule type" value="Genomic_DNA"/>
</dbReference>
<evidence type="ECO:0000313" key="2">
    <source>
        <dbReference type="EMBL" id="GGO47514.1"/>
    </source>
</evidence>
<feature type="region of interest" description="Disordered" evidence="1">
    <location>
        <begin position="1"/>
        <end position="28"/>
    </location>
</feature>
<accession>A0ABQ2M6L0</accession>
<organism evidence="2 3">
    <name type="scientific">Streptomyces daqingensis</name>
    <dbReference type="NCBI Taxonomy" id="1472640"/>
    <lineage>
        <taxon>Bacteria</taxon>
        <taxon>Bacillati</taxon>
        <taxon>Actinomycetota</taxon>
        <taxon>Actinomycetes</taxon>
        <taxon>Kitasatosporales</taxon>
        <taxon>Streptomycetaceae</taxon>
        <taxon>Streptomyces</taxon>
    </lineage>
</organism>
<name>A0ABQ2M6L0_9ACTN</name>
<keyword evidence="3" id="KW-1185">Reference proteome</keyword>
<dbReference type="Proteomes" id="UP000631535">
    <property type="component" value="Unassembled WGS sequence"/>
</dbReference>